<evidence type="ECO:0000259" key="2">
    <source>
        <dbReference type="PROSITE" id="PS50097"/>
    </source>
</evidence>
<dbReference type="CDD" id="cd18186">
    <property type="entry name" value="BTB_POZ_ZBTB_KLHL-like"/>
    <property type="match status" value="1"/>
</dbReference>
<sequence length="563" mass="65803">MSSLLTSKQISQLVSLPGNNKCADCQAPNPRFADIKQFTLSCISCAGIKRTKIGTHVCQLRVVGLDTWKEEHFNAMIEQGGNDAVNRILEAELKDQDRKEEMKDMTRFIRAKYEEMRWKGCKALNEVFMKSYWCNLKELLERNGAVGSIEIVLKSVNSNDCVRVKQGQKMYEINLRDFTMEQIENSTDSSIELSLNSYQSIDKPIYQAMIDQSDEISIFSNGRGFFKRSGTRLFDFNLENDFILQIISTINGIFVIDRNLKVYKYYFLKICENEKFTNGITLQKCERDETPCGLTYFKSFISRIYPNLYKFIENDNLLTNEEIGTLNIIFNMLLYDNYDINGIDLFSLACIINNSTPDLDFFMEKLEFLTFKDMNGIQTVIEKVKNYIGENSTRSVSFLKLYLFKCLQFISNYGNVNNIKIYLPFNYSLKPKSKENLTCLFNCQKSSDITIKIENELFYLHRTVLTSKSSVFKIILDENSKFNDVKNNILEIDCEIFKNSKNGNVPNLMVKCFTILFNYFYDFEIDLSKFNFYLMSTLLEMSQFYQLDQFHDKINNELKFFRF</sequence>
<evidence type="ECO:0000313" key="5">
    <source>
        <dbReference type="Proteomes" id="UP000006671"/>
    </source>
</evidence>
<proteinExistence type="predicted"/>
<dbReference type="OrthoDB" id="10266696at2759"/>
<keyword evidence="1" id="KW-0479">Metal-binding</keyword>
<dbReference type="AlphaFoldDB" id="D2VUG6"/>
<protein>
    <submittedName>
        <fullName evidence="4">ArfGTPase-activating protein</fullName>
    </submittedName>
</protein>
<dbReference type="PROSITE" id="PS50115">
    <property type="entry name" value="ARFGAP"/>
    <property type="match status" value="1"/>
</dbReference>
<dbReference type="Pfam" id="PF01412">
    <property type="entry name" value="ArfGap"/>
    <property type="match status" value="1"/>
</dbReference>
<dbReference type="VEuPathDB" id="AmoebaDB:NAEGRDRAFT_72656"/>
<dbReference type="Gene3D" id="3.30.710.10">
    <property type="entry name" value="Potassium Channel Kv1.1, Chain A"/>
    <property type="match status" value="1"/>
</dbReference>
<dbReference type="InterPro" id="IPR037278">
    <property type="entry name" value="ARFGAP/RecO"/>
</dbReference>
<dbReference type="InterPro" id="IPR000210">
    <property type="entry name" value="BTB/POZ_dom"/>
</dbReference>
<dbReference type="PANTHER" id="PTHR46220">
    <property type="entry name" value="ADP-RIBOSYLATION FACTOR GTPASE-ACTIVATING PROTEIN AGD12"/>
    <property type="match status" value="1"/>
</dbReference>
<dbReference type="Proteomes" id="UP000006671">
    <property type="component" value="Unassembled WGS sequence"/>
</dbReference>
<name>D2VUG6_NAEGR</name>
<evidence type="ECO:0000259" key="3">
    <source>
        <dbReference type="PROSITE" id="PS50115"/>
    </source>
</evidence>
<dbReference type="GeneID" id="8850872"/>
<dbReference type="Gene3D" id="1.10.220.150">
    <property type="entry name" value="Arf GTPase activating protein"/>
    <property type="match status" value="1"/>
</dbReference>
<dbReference type="InterPro" id="IPR001164">
    <property type="entry name" value="ArfGAP_dom"/>
</dbReference>
<gene>
    <name evidence="4" type="ORF">NAEGRDRAFT_72656</name>
</gene>
<reference evidence="4 5" key="1">
    <citation type="journal article" date="2010" name="Cell">
        <title>The genome of Naegleria gruberi illuminates early eukaryotic versatility.</title>
        <authorList>
            <person name="Fritz-Laylin L.K."/>
            <person name="Prochnik S.E."/>
            <person name="Ginger M.L."/>
            <person name="Dacks J.B."/>
            <person name="Carpenter M.L."/>
            <person name="Field M.C."/>
            <person name="Kuo A."/>
            <person name="Paredez A."/>
            <person name="Chapman J."/>
            <person name="Pham J."/>
            <person name="Shu S."/>
            <person name="Neupane R."/>
            <person name="Cipriano M."/>
            <person name="Mancuso J."/>
            <person name="Tu H."/>
            <person name="Salamov A."/>
            <person name="Lindquist E."/>
            <person name="Shapiro H."/>
            <person name="Lucas S."/>
            <person name="Grigoriev I.V."/>
            <person name="Cande W.Z."/>
            <person name="Fulton C."/>
            <person name="Rokhsar D.S."/>
            <person name="Dawson S.C."/>
        </authorList>
    </citation>
    <scope>NUCLEOTIDE SEQUENCE [LARGE SCALE GENOMIC DNA]</scope>
    <source>
        <strain evidence="4 5">NEG-M</strain>
    </source>
</reference>
<keyword evidence="1" id="KW-0863">Zinc-finger</keyword>
<dbReference type="SUPFAM" id="SSF57863">
    <property type="entry name" value="ArfGap/RecO-like zinc finger"/>
    <property type="match status" value="1"/>
</dbReference>
<dbReference type="PANTHER" id="PTHR46220:SF1">
    <property type="entry name" value="ADP-RIBOSYLATION FACTOR GTPASE-ACTIVATING PROTEIN AGD12"/>
    <property type="match status" value="1"/>
</dbReference>
<dbReference type="InParanoid" id="D2VUG6"/>
<dbReference type="eggNOG" id="KOG0703">
    <property type="taxonomic scope" value="Eukaryota"/>
</dbReference>
<dbReference type="EMBL" id="GG738899">
    <property type="protein sequence ID" value="EFC39444.1"/>
    <property type="molecule type" value="Genomic_DNA"/>
</dbReference>
<evidence type="ECO:0000256" key="1">
    <source>
        <dbReference type="PROSITE-ProRule" id="PRU00288"/>
    </source>
</evidence>
<accession>D2VUG6</accession>
<dbReference type="PROSITE" id="PS50097">
    <property type="entry name" value="BTB"/>
    <property type="match status" value="1"/>
</dbReference>
<dbReference type="GO" id="GO:0005096">
    <property type="term" value="F:GTPase activator activity"/>
    <property type="evidence" value="ECO:0007669"/>
    <property type="project" value="InterPro"/>
</dbReference>
<dbReference type="GO" id="GO:0005543">
    <property type="term" value="F:phospholipid binding"/>
    <property type="evidence" value="ECO:0007669"/>
    <property type="project" value="InterPro"/>
</dbReference>
<dbReference type="PRINTS" id="PR00405">
    <property type="entry name" value="REVINTRACTNG"/>
</dbReference>
<keyword evidence="1" id="KW-0862">Zinc</keyword>
<dbReference type="STRING" id="5762.D2VUG6"/>
<organism evidence="5">
    <name type="scientific">Naegleria gruberi</name>
    <name type="common">Amoeba</name>
    <dbReference type="NCBI Taxonomy" id="5762"/>
    <lineage>
        <taxon>Eukaryota</taxon>
        <taxon>Discoba</taxon>
        <taxon>Heterolobosea</taxon>
        <taxon>Tetramitia</taxon>
        <taxon>Eutetramitia</taxon>
        <taxon>Vahlkampfiidae</taxon>
        <taxon>Naegleria</taxon>
    </lineage>
</organism>
<dbReference type="KEGG" id="ngr:NAEGRDRAFT_72656"/>
<keyword evidence="5" id="KW-1185">Reference proteome</keyword>
<dbReference type="RefSeq" id="XP_002672188.1">
    <property type="nucleotide sequence ID" value="XM_002672142.1"/>
</dbReference>
<dbReference type="InterPro" id="IPR011333">
    <property type="entry name" value="SKP1/BTB/POZ_sf"/>
</dbReference>
<dbReference type="GO" id="GO:0008270">
    <property type="term" value="F:zinc ion binding"/>
    <property type="evidence" value="ECO:0007669"/>
    <property type="project" value="UniProtKB-KW"/>
</dbReference>
<feature type="domain" description="BTB" evidence="2">
    <location>
        <begin position="447"/>
        <end position="529"/>
    </location>
</feature>
<feature type="domain" description="Arf-GAP" evidence="3">
    <location>
        <begin position="7"/>
        <end position="118"/>
    </location>
</feature>
<evidence type="ECO:0000313" key="4">
    <source>
        <dbReference type="EMBL" id="EFC39444.1"/>
    </source>
</evidence>
<dbReference type="InterPro" id="IPR038508">
    <property type="entry name" value="ArfGAP_dom_sf"/>
</dbReference>
<dbReference type="SMART" id="SM00105">
    <property type="entry name" value="ArfGap"/>
    <property type="match status" value="1"/>
</dbReference>
<dbReference type="SUPFAM" id="SSF54695">
    <property type="entry name" value="POZ domain"/>
    <property type="match status" value="1"/>
</dbReference>
<dbReference type="InterPro" id="IPR044518">
    <property type="entry name" value="ARF_GAP_AGD11/12/13"/>
</dbReference>
<dbReference type="Pfam" id="PF00651">
    <property type="entry name" value="BTB"/>
    <property type="match status" value="1"/>
</dbReference>